<dbReference type="SUPFAM" id="SSF53448">
    <property type="entry name" value="Nucleotide-diphospho-sugar transferases"/>
    <property type="match status" value="1"/>
</dbReference>
<reference evidence="2 3" key="1">
    <citation type="submission" date="2016-05" db="EMBL/GenBank/DDBJ databases">
        <title>Genome sequence of Pseudomonas stutzeri 273 and identification of the exopolysaccharide biosynthesis locus.</title>
        <authorList>
            <person name="Wu S."/>
            <person name="Sun C."/>
        </authorList>
    </citation>
    <scope>NUCLEOTIDE SEQUENCE [LARGE SCALE GENOMIC DNA]</scope>
    <source>
        <strain evidence="2 3">273</strain>
    </source>
</reference>
<proteinExistence type="predicted"/>
<dbReference type="InterPro" id="IPR050834">
    <property type="entry name" value="Glycosyltransf_2"/>
</dbReference>
<dbReference type="CDD" id="cd00761">
    <property type="entry name" value="Glyco_tranf_GTA_type"/>
    <property type="match status" value="1"/>
</dbReference>
<dbReference type="Gene3D" id="3.90.550.10">
    <property type="entry name" value="Spore Coat Polysaccharide Biosynthesis Protein SpsA, Chain A"/>
    <property type="match status" value="1"/>
</dbReference>
<dbReference type="AlphaFoldDB" id="A0A172WLU8"/>
<dbReference type="EMBL" id="CP015641">
    <property type="protein sequence ID" value="ANF24451.1"/>
    <property type="molecule type" value="Genomic_DNA"/>
</dbReference>
<keyword evidence="2" id="KW-0808">Transferase</keyword>
<evidence type="ECO:0000259" key="1">
    <source>
        <dbReference type="Pfam" id="PF00535"/>
    </source>
</evidence>
<dbReference type="InterPro" id="IPR029044">
    <property type="entry name" value="Nucleotide-diphossugar_trans"/>
</dbReference>
<dbReference type="RefSeq" id="WP_064480721.1">
    <property type="nucleotide sequence ID" value="NZ_CP015641.1"/>
</dbReference>
<dbReference type="OrthoDB" id="9802649at2"/>
<accession>A0A172WLU8</accession>
<sequence length="312" mass="35016">MAGPQTQQDDCGQPLISVVIPAYNYAHTLPRAVRSVLPQLQASAAELLVIDDGSTDDTRAVLESLLAEAGTAMRVIYKENGGPASVRNLGIAQTRGRYLLFLDADDELVPDALQQLVAHIGRYPDARMIIGEHCSVSADGRQRRHPVHPLPETAYDRVRAYLLDKTIALSNGACAMHRDVFAAGNYPEALRSSEDIPVFAQALARYPCSVLNHPLALIHKHDTSLRHSLMHARTAQLRLVDEVFAETRMPASMQVFKRPFAAQRCLSLFRTFQSAGALNEARHFYREALRYDWKVIFNWSYTRKLLRSIWRV</sequence>
<feature type="domain" description="Glycosyltransferase 2-like" evidence="1">
    <location>
        <begin position="17"/>
        <end position="181"/>
    </location>
</feature>
<organism evidence="2 3">
    <name type="scientific">Stutzerimonas stutzeri</name>
    <name type="common">Pseudomonas stutzeri</name>
    <dbReference type="NCBI Taxonomy" id="316"/>
    <lineage>
        <taxon>Bacteria</taxon>
        <taxon>Pseudomonadati</taxon>
        <taxon>Pseudomonadota</taxon>
        <taxon>Gammaproteobacteria</taxon>
        <taxon>Pseudomonadales</taxon>
        <taxon>Pseudomonadaceae</taxon>
        <taxon>Stutzerimonas</taxon>
    </lineage>
</organism>
<dbReference type="InterPro" id="IPR001173">
    <property type="entry name" value="Glyco_trans_2-like"/>
</dbReference>
<gene>
    <name evidence="2" type="ORF">PS273GM_04460</name>
</gene>
<evidence type="ECO:0000313" key="3">
    <source>
        <dbReference type="Proteomes" id="UP000077787"/>
    </source>
</evidence>
<dbReference type="GO" id="GO:0016740">
    <property type="term" value="F:transferase activity"/>
    <property type="evidence" value="ECO:0007669"/>
    <property type="project" value="UniProtKB-KW"/>
</dbReference>
<dbReference type="Pfam" id="PF00535">
    <property type="entry name" value="Glycos_transf_2"/>
    <property type="match status" value="1"/>
</dbReference>
<evidence type="ECO:0000313" key="2">
    <source>
        <dbReference type="EMBL" id="ANF24451.1"/>
    </source>
</evidence>
<name>A0A172WLU8_STUST</name>
<dbReference type="PANTHER" id="PTHR43685:SF2">
    <property type="entry name" value="GLYCOSYLTRANSFERASE 2-LIKE DOMAIN-CONTAINING PROTEIN"/>
    <property type="match status" value="1"/>
</dbReference>
<dbReference type="PANTHER" id="PTHR43685">
    <property type="entry name" value="GLYCOSYLTRANSFERASE"/>
    <property type="match status" value="1"/>
</dbReference>
<protein>
    <submittedName>
        <fullName evidence="2">Glycosyl transferase</fullName>
    </submittedName>
</protein>
<dbReference type="Proteomes" id="UP000077787">
    <property type="component" value="Chromosome"/>
</dbReference>